<name>A0A4S3TR25_9EURY</name>
<dbReference type="EMBL" id="RBZW01000016">
    <property type="protein sequence ID" value="THE65755.1"/>
    <property type="molecule type" value="Genomic_DNA"/>
</dbReference>
<feature type="region of interest" description="Disordered" evidence="1">
    <location>
        <begin position="204"/>
        <end position="227"/>
    </location>
</feature>
<organism evidence="2 3">
    <name type="scientific">Salinadaptatus halalkaliphilus</name>
    <dbReference type="NCBI Taxonomy" id="2419781"/>
    <lineage>
        <taxon>Archaea</taxon>
        <taxon>Methanobacteriati</taxon>
        <taxon>Methanobacteriota</taxon>
        <taxon>Stenosarchaea group</taxon>
        <taxon>Halobacteria</taxon>
        <taxon>Halobacteriales</taxon>
        <taxon>Natrialbaceae</taxon>
        <taxon>Salinadaptatus</taxon>
    </lineage>
</organism>
<dbReference type="RefSeq" id="WP_141463828.1">
    <property type="nucleotide sequence ID" value="NZ_RBZW01000016.1"/>
</dbReference>
<dbReference type="Proteomes" id="UP000318864">
    <property type="component" value="Unassembled WGS sequence"/>
</dbReference>
<proteinExistence type="predicted"/>
<keyword evidence="3" id="KW-1185">Reference proteome</keyword>
<evidence type="ECO:0000256" key="1">
    <source>
        <dbReference type="SAM" id="MobiDB-lite"/>
    </source>
</evidence>
<feature type="compositionally biased region" description="Low complexity" evidence="1">
    <location>
        <begin position="308"/>
        <end position="331"/>
    </location>
</feature>
<protein>
    <submittedName>
        <fullName evidence="2">Uncharacterized protein</fullName>
    </submittedName>
</protein>
<dbReference type="AlphaFoldDB" id="A0A4S3TR25"/>
<feature type="region of interest" description="Disordered" evidence="1">
    <location>
        <begin position="246"/>
        <end position="345"/>
    </location>
</feature>
<accession>A0A4S3TR25</accession>
<comment type="caution">
    <text evidence="2">The sequence shown here is derived from an EMBL/GenBank/DDBJ whole genome shotgun (WGS) entry which is preliminary data.</text>
</comment>
<sequence>MPRPPRDADDLLVCADVLGAFGVTAADVRRTDEGDAGSLEAALETLLSDGRDRTAVLRATIARSDRGISCSARYPRETLAAELRAAFESIGWSLALEPRESPGSGDRMAVTVTDHRGRRRETTPEYPETPLGSDNFPAILHAIDESLLAGTDASFVLLSSGVDRWRAALVDDDELERLQDRYGSRISAVEEPLLPEYGLAAYTDAEPTSEPWPGWANSRERKGSQSTLDDIGSLIDEAETDRAVGAAAATGENDATTTGGVDERSSDADTDGFELRGSPSVSRVRDGESSAESPTEATATPSSPAPTTPSSDRPTESSSSSSELGTLSGTTETKRLSNDSFGSDVAWETDDDQYRALGAALGAGGRISVDGLLEDEQFLPELPETEPDETRIEFENPFDPAAIQEATAAAEESGFVWVDSGSLETTRVSSK</sequence>
<evidence type="ECO:0000313" key="3">
    <source>
        <dbReference type="Proteomes" id="UP000318864"/>
    </source>
</evidence>
<feature type="compositionally biased region" description="Low complexity" evidence="1">
    <location>
        <begin position="290"/>
        <end position="302"/>
    </location>
</feature>
<gene>
    <name evidence="2" type="ORF">D8Y22_06200</name>
</gene>
<reference evidence="2 3" key="1">
    <citation type="submission" date="2018-10" db="EMBL/GenBank/DDBJ databases">
        <title>Natronolimnobius sp. XQ-INN 246 isolated from Inner Mongolia Autonomous Region of China.</title>
        <authorList>
            <person name="Xue Q."/>
        </authorList>
    </citation>
    <scope>NUCLEOTIDE SEQUENCE [LARGE SCALE GENOMIC DNA]</scope>
    <source>
        <strain evidence="2 3">XQ-INN 246</strain>
    </source>
</reference>
<evidence type="ECO:0000313" key="2">
    <source>
        <dbReference type="EMBL" id="THE65755.1"/>
    </source>
</evidence>
<dbReference type="OrthoDB" id="157461at2157"/>